<accession>A0A1G9DSI6</accession>
<evidence type="ECO:0000313" key="2">
    <source>
        <dbReference type="Proteomes" id="UP000199382"/>
    </source>
</evidence>
<protein>
    <submittedName>
        <fullName evidence="1">Uncharacterized protein</fullName>
    </submittedName>
</protein>
<sequence>MFAIGFNKAYFCHKEQVSFYQDALLESRILKLFMTGSYKHGKTNVDIYQQLPLPEWKLKYRFWWYLKQYHPDVALALRDLLLRQ</sequence>
<gene>
    <name evidence="1" type="ORF">SAMN04488026_10495</name>
</gene>
<name>A0A1G9DSI6_9RHOB</name>
<keyword evidence="2" id="KW-1185">Reference proteome</keyword>
<organism evidence="1 2">
    <name type="scientific">Aliiruegeria lutimaris</name>
    <dbReference type="NCBI Taxonomy" id="571298"/>
    <lineage>
        <taxon>Bacteria</taxon>
        <taxon>Pseudomonadati</taxon>
        <taxon>Pseudomonadota</taxon>
        <taxon>Alphaproteobacteria</taxon>
        <taxon>Rhodobacterales</taxon>
        <taxon>Roseobacteraceae</taxon>
        <taxon>Aliiruegeria</taxon>
    </lineage>
</organism>
<dbReference type="EMBL" id="FNEK01000049">
    <property type="protein sequence ID" value="SDK66877.1"/>
    <property type="molecule type" value="Genomic_DNA"/>
</dbReference>
<dbReference type="AlphaFoldDB" id="A0A1G9DSI6"/>
<evidence type="ECO:0000313" key="1">
    <source>
        <dbReference type="EMBL" id="SDK66877.1"/>
    </source>
</evidence>
<reference evidence="1 2" key="1">
    <citation type="submission" date="2016-10" db="EMBL/GenBank/DDBJ databases">
        <authorList>
            <person name="de Groot N.N."/>
        </authorList>
    </citation>
    <scope>NUCLEOTIDE SEQUENCE [LARGE SCALE GENOMIC DNA]</scope>
    <source>
        <strain evidence="1 2">DSM 25294</strain>
    </source>
</reference>
<dbReference type="Proteomes" id="UP000199382">
    <property type="component" value="Unassembled WGS sequence"/>
</dbReference>
<dbReference type="STRING" id="571298.SAMN04488026_10495"/>
<proteinExistence type="predicted"/>